<gene>
    <name evidence="2" type="ORF">ALC53_13877</name>
</gene>
<dbReference type="Proteomes" id="UP000078540">
    <property type="component" value="Unassembled WGS sequence"/>
</dbReference>
<feature type="region of interest" description="Disordered" evidence="1">
    <location>
        <begin position="169"/>
        <end position="189"/>
    </location>
</feature>
<sequence length="201" mass="22880">MMTFNVLWLQLPQFLTTPIFHRGPLELSLLVIFVDSTIVARAGLADGIARTSLRDFIALVSGVSHESRRASVTREVSSESGVRSFALTARGSIGCTWPYEHARCIRWSFSRRTWDNDPSMIDRRGEVNEGDARFAFSLGVAATTFCFWLSVRRTDPRAEYRRMRVEGEDPLDDQRNHQRANRPLQRGCRTADVNPWMGGMK</sequence>
<accession>A0A195AUS4</accession>
<evidence type="ECO:0000313" key="3">
    <source>
        <dbReference type="Proteomes" id="UP000078540"/>
    </source>
</evidence>
<evidence type="ECO:0000256" key="1">
    <source>
        <dbReference type="SAM" id="MobiDB-lite"/>
    </source>
</evidence>
<keyword evidence="3" id="KW-1185">Reference proteome</keyword>
<reference evidence="2 3" key="1">
    <citation type="submission" date="2015-09" db="EMBL/GenBank/DDBJ databases">
        <title>Atta colombica WGS genome.</title>
        <authorList>
            <person name="Nygaard S."/>
            <person name="Hu H."/>
            <person name="Boomsma J."/>
            <person name="Zhang G."/>
        </authorList>
    </citation>
    <scope>NUCLEOTIDE SEQUENCE [LARGE SCALE GENOMIC DNA]</scope>
    <source>
        <strain evidence="2">Treedump-2</strain>
        <tissue evidence="2">Whole body</tissue>
    </source>
</reference>
<proteinExistence type="predicted"/>
<dbReference type="EMBL" id="KQ976738">
    <property type="protein sequence ID" value="KYM75812.1"/>
    <property type="molecule type" value="Genomic_DNA"/>
</dbReference>
<name>A0A195AUS4_9HYME</name>
<dbReference type="AlphaFoldDB" id="A0A195AUS4"/>
<protein>
    <submittedName>
        <fullName evidence="2">Uncharacterized protein</fullName>
    </submittedName>
</protein>
<evidence type="ECO:0000313" key="2">
    <source>
        <dbReference type="EMBL" id="KYM75812.1"/>
    </source>
</evidence>
<organism evidence="2 3">
    <name type="scientific">Atta colombica</name>
    <dbReference type="NCBI Taxonomy" id="520822"/>
    <lineage>
        <taxon>Eukaryota</taxon>
        <taxon>Metazoa</taxon>
        <taxon>Ecdysozoa</taxon>
        <taxon>Arthropoda</taxon>
        <taxon>Hexapoda</taxon>
        <taxon>Insecta</taxon>
        <taxon>Pterygota</taxon>
        <taxon>Neoptera</taxon>
        <taxon>Endopterygota</taxon>
        <taxon>Hymenoptera</taxon>
        <taxon>Apocrita</taxon>
        <taxon>Aculeata</taxon>
        <taxon>Formicoidea</taxon>
        <taxon>Formicidae</taxon>
        <taxon>Myrmicinae</taxon>
        <taxon>Atta</taxon>
    </lineage>
</organism>